<accession>A0A1Y1S6F9</accession>
<evidence type="ECO:0000313" key="2">
    <source>
        <dbReference type="EMBL" id="ORD93608.1"/>
    </source>
</evidence>
<proteinExistence type="predicted"/>
<dbReference type="VEuPathDB" id="MicrosporidiaDB:ECANGB1_1944"/>
<dbReference type="AlphaFoldDB" id="A0A1Y1S6F9"/>
<keyword evidence="3" id="KW-1185">Reference proteome</keyword>
<evidence type="ECO:0000313" key="3">
    <source>
        <dbReference type="Proteomes" id="UP000192639"/>
    </source>
</evidence>
<organism evidence="2 3">
    <name type="scientific">Enterospora canceri</name>
    <dbReference type="NCBI Taxonomy" id="1081671"/>
    <lineage>
        <taxon>Eukaryota</taxon>
        <taxon>Fungi</taxon>
        <taxon>Fungi incertae sedis</taxon>
        <taxon>Microsporidia</taxon>
        <taxon>Enterocytozoonidae</taxon>
        <taxon>Enterospora</taxon>
    </lineage>
</organism>
<gene>
    <name evidence="2" type="ORF">ECANGB1_1944</name>
</gene>
<dbReference type="Proteomes" id="UP000192639">
    <property type="component" value="Unassembled WGS sequence"/>
</dbReference>
<name>A0A1Y1S6F9_9MICR</name>
<comment type="caution">
    <text evidence="2">The sequence shown here is derived from an EMBL/GenBank/DDBJ whole genome shotgun (WGS) entry which is preliminary data.</text>
</comment>
<reference evidence="2 3" key="1">
    <citation type="journal article" date="2017" name="Environ. Microbiol.">
        <title>Decay of the glycolytic pathway and adaptation to intranuclear parasitism within Enterocytozoonidae microsporidia.</title>
        <authorList>
            <person name="Wiredu Boakye D."/>
            <person name="Jaroenlak P."/>
            <person name="Prachumwat A."/>
            <person name="Williams T.A."/>
            <person name="Bateman K.S."/>
            <person name="Itsathitphaisarn O."/>
            <person name="Sritunyalucksana K."/>
            <person name="Paszkiewicz K.H."/>
            <person name="Moore K.A."/>
            <person name="Stentiford G.D."/>
            <person name="Williams B.A."/>
        </authorList>
    </citation>
    <scope>NUCLEOTIDE SEQUENCE [LARGE SCALE GENOMIC DNA]</scope>
    <source>
        <strain evidence="2 3">GB1</strain>
    </source>
</reference>
<dbReference type="EMBL" id="LWDP01000063">
    <property type="protein sequence ID" value="ORD93608.1"/>
    <property type="molecule type" value="Genomic_DNA"/>
</dbReference>
<dbReference type="OrthoDB" id="10625478at2759"/>
<evidence type="ECO:0000256" key="1">
    <source>
        <dbReference type="SAM" id="MobiDB-lite"/>
    </source>
</evidence>
<sequence length="285" mass="33992">MATATIRQQLEICKVFMKYTHENEDVLAQLCHMKTGLVQLNYSKLYEIYQEHKKEAESEELETFFVTKYGEELEKDEKPFVRKVVKEKEEEREGMGDDCESDSANDTTELVSLNGAKMKIGLTSEILEKIIKKKKNKKYYREMGVKHKDMDNQIDFMIQVVQSNERFQLRESQVNEFDGRNKKIIDYYSEMDVEFRQIMRRINSQGKGGGKESTLTSDLKFIEEYFRRHFGIEVTKTNTNKLANTVVEIMRELQRRIFSTDDEKETDMLLFFKNRLYSFYNFYRK</sequence>
<protein>
    <submittedName>
        <fullName evidence="2">Uncharacterized protein</fullName>
    </submittedName>
</protein>
<feature type="region of interest" description="Disordered" evidence="1">
    <location>
        <begin position="87"/>
        <end position="106"/>
    </location>
</feature>